<feature type="transmembrane region" description="Helical" evidence="5">
    <location>
        <begin position="51"/>
        <end position="71"/>
    </location>
</feature>
<evidence type="ECO:0000256" key="3">
    <source>
        <dbReference type="ARBA" id="ARBA00022989"/>
    </source>
</evidence>
<protein>
    <recommendedName>
        <fullName evidence="5">Protein-S-isoprenylcysteine O-methyltransferase</fullName>
        <ecNumber evidence="5">2.1.1.100</ecNumber>
    </recommendedName>
</protein>
<dbReference type="HOGENOM" id="CLU_065200_6_2_1"/>
<evidence type="ECO:0000256" key="2">
    <source>
        <dbReference type="ARBA" id="ARBA00022692"/>
    </source>
</evidence>
<reference evidence="6 7" key="1">
    <citation type="submission" date="2014-06" db="EMBL/GenBank/DDBJ databases">
        <authorList>
            <consortium name="DOE Joint Genome Institute"/>
            <person name="Kuo A."/>
            <person name="Kohler A."/>
            <person name="Nagy L.G."/>
            <person name="Floudas D."/>
            <person name="Copeland A."/>
            <person name="Barry K.W."/>
            <person name="Cichocki N."/>
            <person name="Veneault-Fourrey C."/>
            <person name="LaButti K."/>
            <person name="Lindquist E.A."/>
            <person name="Lipzen A."/>
            <person name="Lundell T."/>
            <person name="Morin E."/>
            <person name="Murat C."/>
            <person name="Sun H."/>
            <person name="Tunlid A."/>
            <person name="Henrissat B."/>
            <person name="Grigoriev I.V."/>
            <person name="Hibbett D.S."/>
            <person name="Martin F."/>
            <person name="Nordberg H.P."/>
            <person name="Cantor M.N."/>
            <person name="Hua S.X."/>
        </authorList>
    </citation>
    <scope>NUCLEOTIDE SEQUENCE [LARGE SCALE GENOMIC DNA]</scope>
    <source>
        <strain evidence="6 7">ATCC 200175</strain>
    </source>
</reference>
<dbReference type="AlphaFoldDB" id="A0A0C9U5S4"/>
<dbReference type="PANTHER" id="PTHR12714">
    <property type="entry name" value="PROTEIN-S ISOPRENYLCYSTEINE O-METHYLTRANSFERASE"/>
    <property type="match status" value="1"/>
</dbReference>
<dbReference type="OrthoDB" id="422086at2759"/>
<evidence type="ECO:0000313" key="6">
    <source>
        <dbReference type="EMBL" id="KIJ14782.1"/>
    </source>
</evidence>
<evidence type="ECO:0000313" key="7">
    <source>
        <dbReference type="Proteomes" id="UP000053647"/>
    </source>
</evidence>
<comment type="similarity">
    <text evidence="5">Belongs to the class VI-like SAM-binding methyltransferase superfamily. Isoprenylcysteine carboxyl methyltransferase family.</text>
</comment>
<feature type="non-terminal residue" evidence="6">
    <location>
        <position position="1"/>
    </location>
</feature>
<dbReference type="Pfam" id="PF04140">
    <property type="entry name" value="ICMT"/>
    <property type="match status" value="1"/>
</dbReference>
<keyword evidence="2 5" id="KW-0812">Transmembrane</keyword>
<keyword evidence="5" id="KW-0489">Methyltransferase</keyword>
<dbReference type="EMBL" id="KN819340">
    <property type="protein sequence ID" value="KIJ14782.1"/>
    <property type="molecule type" value="Genomic_DNA"/>
</dbReference>
<dbReference type="InterPro" id="IPR007269">
    <property type="entry name" value="ICMT_MeTrfase"/>
</dbReference>
<dbReference type="Proteomes" id="UP000053647">
    <property type="component" value="Unassembled WGS sequence"/>
</dbReference>
<dbReference type="Gene3D" id="1.20.120.1630">
    <property type="match status" value="1"/>
</dbReference>
<comment type="catalytic activity">
    <reaction evidence="5">
        <text>[protein]-C-terminal S-[(2E,6E)-farnesyl]-L-cysteine + S-adenosyl-L-methionine = [protein]-C-terminal S-[(2E,6E)-farnesyl]-L-cysteine methyl ester + S-adenosyl-L-homocysteine</text>
        <dbReference type="Rhea" id="RHEA:21672"/>
        <dbReference type="Rhea" id="RHEA-COMP:12125"/>
        <dbReference type="Rhea" id="RHEA-COMP:12126"/>
        <dbReference type="ChEBI" id="CHEBI:57856"/>
        <dbReference type="ChEBI" id="CHEBI:59789"/>
        <dbReference type="ChEBI" id="CHEBI:90510"/>
        <dbReference type="ChEBI" id="CHEBI:90511"/>
        <dbReference type="EC" id="2.1.1.100"/>
    </reaction>
</comment>
<comment type="caution">
    <text evidence="5">Lacks conserved residue(s) required for the propagation of feature annotation.</text>
</comment>
<dbReference type="PANTHER" id="PTHR12714:SF9">
    <property type="entry name" value="PROTEIN-S-ISOPRENYLCYSTEINE O-METHYLTRANSFERASE"/>
    <property type="match status" value="1"/>
</dbReference>
<keyword evidence="5" id="KW-0256">Endoplasmic reticulum</keyword>
<keyword evidence="5" id="KW-0808">Transferase</keyword>
<dbReference type="GO" id="GO:0032259">
    <property type="term" value="P:methylation"/>
    <property type="evidence" value="ECO:0007669"/>
    <property type="project" value="UniProtKB-KW"/>
</dbReference>
<sequence length="142" mass="16212">TLPVSYIMGSLLIISAGILRKICYRTLGRFFTFELSIQREHRLITKGPYSFVRHPSYTGTLLLTIGLFLMHGNPDSWLRTSGVLEFIPLRILLLGWGGVAFVLTVGLFARAAQEDRLMRDRFGEEWDRWASGVRYCIVPGIY</sequence>
<keyword evidence="3 5" id="KW-1133">Transmembrane helix</keyword>
<keyword evidence="4 5" id="KW-0472">Membrane</keyword>
<organism evidence="6 7">
    <name type="scientific">Paxillus involutus ATCC 200175</name>
    <dbReference type="NCBI Taxonomy" id="664439"/>
    <lineage>
        <taxon>Eukaryota</taxon>
        <taxon>Fungi</taxon>
        <taxon>Dikarya</taxon>
        <taxon>Basidiomycota</taxon>
        <taxon>Agaricomycotina</taxon>
        <taxon>Agaricomycetes</taxon>
        <taxon>Agaricomycetidae</taxon>
        <taxon>Boletales</taxon>
        <taxon>Paxilineae</taxon>
        <taxon>Paxillaceae</taxon>
        <taxon>Paxillus</taxon>
    </lineage>
</organism>
<name>A0A0C9U5S4_PAXIN</name>
<accession>A0A0C9U5S4</accession>
<keyword evidence="7" id="KW-1185">Reference proteome</keyword>
<dbReference type="EC" id="2.1.1.100" evidence="5"/>
<evidence type="ECO:0000256" key="5">
    <source>
        <dbReference type="RuleBase" id="RU362022"/>
    </source>
</evidence>
<gene>
    <name evidence="6" type="ORF">PAXINDRAFT_78587</name>
</gene>
<feature type="transmembrane region" description="Helical" evidence="5">
    <location>
        <begin position="6"/>
        <end position="23"/>
    </location>
</feature>
<dbReference type="GO" id="GO:0004671">
    <property type="term" value="F:protein C-terminal S-isoprenylcysteine carboxyl O-methyltransferase activity"/>
    <property type="evidence" value="ECO:0007669"/>
    <property type="project" value="UniProtKB-EC"/>
</dbReference>
<keyword evidence="5" id="KW-0949">S-adenosyl-L-methionine</keyword>
<evidence type="ECO:0000256" key="1">
    <source>
        <dbReference type="ARBA" id="ARBA00004141"/>
    </source>
</evidence>
<evidence type="ECO:0000256" key="4">
    <source>
        <dbReference type="ARBA" id="ARBA00023136"/>
    </source>
</evidence>
<dbReference type="GO" id="GO:0005789">
    <property type="term" value="C:endoplasmic reticulum membrane"/>
    <property type="evidence" value="ECO:0007669"/>
    <property type="project" value="UniProtKB-SubCell"/>
</dbReference>
<feature type="transmembrane region" description="Helical" evidence="5">
    <location>
        <begin position="91"/>
        <end position="112"/>
    </location>
</feature>
<proteinExistence type="inferred from homology"/>
<comment type="subcellular location">
    <subcellularLocation>
        <location evidence="5">Endoplasmic reticulum membrane</location>
        <topology evidence="5">Multi-pass membrane protein</topology>
    </subcellularLocation>
    <subcellularLocation>
        <location evidence="1">Membrane</location>
        <topology evidence="1">Multi-pass membrane protein</topology>
    </subcellularLocation>
</comment>
<reference evidence="7" key="2">
    <citation type="submission" date="2015-01" db="EMBL/GenBank/DDBJ databases">
        <title>Evolutionary Origins and Diversification of the Mycorrhizal Mutualists.</title>
        <authorList>
            <consortium name="DOE Joint Genome Institute"/>
            <consortium name="Mycorrhizal Genomics Consortium"/>
            <person name="Kohler A."/>
            <person name="Kuo A."/>
            <person name="Nagy L.G."/>
            <person name="Floudas D."/>
            <person name="Copeland A."/>
            <person name="Barry K.W."/>
            <person name="Cichocki N."/>
            <person name="Veneault-Fourrey C."/>
            <person name="LaButti K."/>
            <person name="Lindquist E.A."/>
            <person name="Lipzen A."/>
            <person name="Lundell T."/>
            <person name="Morin E."/>
            <person name="Murat C."/>
            <person name="Riley R."/>
            <person name="Ohm R."/>
            <person name="Sun H."/>
            <person name="Tunlid A."/>
            <person name="Henrissat B."/>
            <person name="Grigoriev I.V."/>
            <person name="Hibbett D.S."/>
            <person name="Martin F."/>
        </authorList>
    </citation>
    <scope>NUCLEOTIDE SEQUENCE [LARGE SCALE GENOMIC DNA]</scope>
    <source>
        <strain evidence="7">ATCC 200175</strain>
    </source>
</reference>